<keyword evidence="9" id="KW-1185">Reference proteome</keyword>
<accession>A0A1H4AQV7</accession>
<evidence type="ECO:0000313" key="8">
    <source>
        <dbReference type="EMBL" id="SEA38285.1"/>
    </source>
</evidence>
<reference evidence="8 9" key="1">
    <citation type="submission" date="2016-10" db="EMBL/GenBank/DDBJ databases">
        <authorList>
            <person name="de Groot N.N."/>
        </authorList>
    </citation>
    <scope>NUCLEOTIDE SEQUENCE [LARGE SCALE GENOMIC DNA]</scope>
    <source>
        <strain evidence="8 9">CGMCC 1.8712</strain>
    </source>
</reference>
<protein>
    <submittedName>
        <fullName evidence="8">Uncharacterized membrane protein YdjX, TVP38/TMEM64 family, SNARE-associated domain</fullName>
    </submittedName>
</protein>
<feature type="transmembrane region" description="Helical" evidence="6">
    <location>
        <begin position="157"/>
        <end position="175"/>
    </location>
</feature>
<keyword evidence="5 6" id="KW-0472">Membrane</keyword>
<feature type="transmembrane region" description="Helical" evidence="6">
    <location>
        <begin position="182"/>
        <end position="207"/>
    </location>
</feature>
<dbReference type="RefSeq" id="WP_092636038.1">
    <property type="nucleotide sequence ID" value="NZ_FNQT01000007.1"/>
</dbReference>
<dbReference type="PANTHER" id="PTHR12677:SF59">
    <property type="entry name" value="GOLGI APPARATUS MEMBRANE PROTEIN TVP38-RELATED"/>
    <property type="match status" value="1"/>
</dbReference>
<dbReference type="Proteomes" id="UP000236755">
    <property type="component" value="Unassembled WGS sequence"/>
</dbReference>
<evidence type="ECO:0000256" key="4">
    <source>
        <dbReference type="ARBA" id="ARBA00022989"/>
    </source>
</evidence>
<feature type="transmembrane region" description="Helical" evidence="6">
    <location>
        <begin position="73"/>
        <end position="94"/>
    </location>
</feature>
<evidence type="ECO:0000256" key="2">
    <source>
        <dbReference type="ARBA" id="ARBA00022475"/>
    </source>
</evidence>
<dbReference type="PANTHER" id="PTHR12677">
    <property type="entry name" value="GOLGI APPARATUS MEMBRANE PROTEIN TVP38-RELATED"/>
    <property type="match status" value="1"/>
</dbReference>
<dbReference type="GO" id="GO:0005886">
    <property type="term" value="C:plasma membrane"/>
    <property type="evidence" value="ECO:0007669"/>
    <property type="project" value="UniProtKB-SubCell"/>
</dbReference>
<dbReference type="EMBL" id="FNQT01000007">
    <property type="protein sequence ID" value="SEA38285.1"/>
    <property type="molecule type" value="Genomic_DNA"/>
</dbReference>
<feature type="domain" description="VTT" evidence="7">
    <location>
        <begin position="64"/>
        <end position="177"/>
    </location>
</feature>
<feature type="transmembrane region" description="Helical" evidence="6">
    <location>
        <begin position="41"/>
        <end position="61"/>
    </location>
</feature>
<keyword evidence="3 6" id="KW-0812">Transmembrane</keyword>
<dbReference type="AlphaFoldDB" id="A0A1H4AQV7"/>
<evidence type="ECO:0000313" key="9">
    <source>
        <dbReference type="Proteomes" id="UP000236755"/>
    </source>
</evidence>
<keyword evidence="4 6" id="KW-1133">Transmembrane helix</keyword>
<dbReference type="STRING" id="555874.SAMN04488065_2904"/>
<sequence length="222" mass="23953">MSPFSRQPLFALLAFTLLILLGAVGLWTSPTQLLDTIQSRHHHWTTILVVIFVLYLVRPFLLWPLSPFSVFVGYMYGVPAGLLVALCGTLFTSYPPYIVATHFRERSDYFAHFAERGAAVADTTGEVRGMIAARISPAPADAVSYTAGVAGVSTTTFAIGTLLGELPWALFYVLLGQSIHRFALGAISGTGVLFLVGASLASALILAQPAYRVARAYRDGEL</sequence>
<evidence type="ECO:0000256" key="3">
    <source>
        <dbReference type="ARBA" id="ARBA00022692"/>
    </source>
</evidence>
<keyword evidence="2" id="KW-1003">Cell membrane</keyword>
<evidence type="ECO:0000256" key="5">
    <source>
        <dbReference type="ARBA" id="ARBA00023136"/>
    </source>
</evidence>
<dbReference type="OrthoDB" id="293407at2157"/>
<comment type="subcellular location">
    <subcellularLocation>
        <location evidence="1">Cell membrane</location>
        <topology evidence="1">Multi-pass membrane protein</topology>
    </subcellularLocation>
</comment>
<evidence type="ECO:0000256" key="1">
    <source>
        <dbReference type="ARBA" id="ARBA00004651"/>
    </source>
</evidence>
<evidence type="ECO:0000259" key="7">
    <source>
        <dbReference type="Pfam" id="PF09335"/>
    </source>
</evidence>
<proteinExistence type="predicted"/>
<gene>
    <name evidence="8" type="ORF">SAMN04488065_2904</name>
</gene>
<dbReference type="Pfam" id="PF09335">
    <property type="entry name" value="VTT_dom"/>
    <property type="match status" value="1"/>
</dbReference>
<dbReference type="InterPro" id="IPR032816">
    <property type="entry name" value="VTT_dom"/>
</dbReference>
<evidence type="ECO:0000256" key="6">
    <source>
        <dbReference type="SAM" id="Phobius"/>
    </source>
</evidence>
<name>A0A1H4AQV7_9EURY</name>
<organism evidence="8 9">
    <name type="scientific">Haloplanus vescus</name>
    <dbReference type="NCBI Taxonomy" id="555874"/>
    <lineage>
        <taxon>Archaea</taxon>
        <taxon>Methanobacteriati</taxon>
        <taxon>Methanobacteriota</taxon>
        <taxon>Stenosarchaea group</taxon>
        <taxon>Halobacteria</taxon>
        <taxon>Halobacteriales</taxon>
        <taxon>Haloferacaceae</taxon>
        <taxon>Haloplanus</taxon>
    </lineage>
</organism>
<dbReference type="InterPro" id="IPR015414">
    <property type="entry name" value="TMEM64"/>
</dbReference>